<evidence type="ECO:0000313" key="1">
    <source>
        <dbReference type="EMBL" id="ASB90016.1"/>
    </source>
</evidence>
<organism evidence="1 2">
    <name type="scientific">Bacillus sonorensis</name>
    <dbReference type="NCBI Taxonomy" id="119858"/>
    <lineage>
        <taxon>Bacteria</taxon>
        <taxon>Bacillati</taxon>
        <taxon>Bacillota</taxon>
        <taxon>Bacilli</taxon>
        <taxon>Bacillales</taxon>
        <taxon>Bacillaceae</taxon>
        <taxon>Bacillus</taxon>
    </lineage>
</organism>
<accession>A0ABM6LKX7</accession>
<name>A0ABM6LKX7_9BACI</name>
<evidence type="ECO:0000313" key="2">
    <source>
        <dbReference type="Proteomes" id="UP000196877"/>
    </source>
</evidence>
<proteinExistence type="predicted"/>
<sequence length="52" mass="5795">MCRLCKGHNSVYQDIGWGAFFSSCPKAKRRSNGDNQSCIKNENKGEAKCLNV</sequence>
<gene>
    <name evidence="1" type="ORF">S101395_03509</name>
</gene>
<dbReference type="Proteomes" id="UP000196877">
    <property type="component" value="Chromosome"/>
</dbReference>
<dbReference type="EMBL" id="CP021920">
    <property type="protein sequence ID" value="ASB90016.1"/>
    <property type="molecule type" value="Genomic_DNA"/>
</dbReference>
<protein>
    <submittedName>
        <fullName evidence="1">Uncharacterized protein</fullName>
    </submittedName>
</protein>
<keyword evidence="2" id="KW-1185">Reference proteome</keyword>
<reference evidence="1 2" key="1">
    <citation type="submission" date="2017-06" db="EMBL/GenBank/DDBJ databases">
        <title>Genome sequence of Bacillus sonorensis strain SRCM101395.</title>
        <authorList>
            <person name="Cho S.H."/>
        </authorList>
    </citation>
    <scope>NUCLEOTIDE SEQUENCE [LARGE SCALE GENOMIC DNA]</scope>
    <source>
        <strain evidence="1 2">SRCM101395</strain>
    </source>
</reference>